<protein>
    <submittedName>
        <fullName evidence="4">Cadherin-like domain-containing protein</fullName>
    </submittedName>
</protein>
<feature type="compositionally biased region" description="Gly residues" evidence="1">
    <location>
        <begin position="2454"/>
        <end position="2463"/>
    </location>
</feature>
<proteinExistence type="predicted"/>
<dbReference type="Gene3D" id="2.60.120.200">
    <property type="match status" value="1"/>
</dbReference>
<dbReference type="InterPro" id="IPR010221">
    <property type="entry name" value="VCBS_dom"/>
</dbReference>
<organism evidence="4 5">
    <name type="scientific">Undibacterium nitidum</name>
    <dbReference type="NCBI Taxonomy" id="2762298"/>
    <lineage>
        <taxon>Bacteria</taxon>
        <taxon>Pseudomonadati</taxon>
        <taxon>Pseudomonadota</taxon>
        <taxon>Betaproteobacteria</taxon>
        <taxon>Burkholderiales</taxon>
        <taxon>Oxalobacteraceae</taxon>
        <taxon>Undibacterium</taxon>
    </lineage>
</organism>
<feature type="domain" description="Cadherin-like" evidence="3">
    <location>
        <begin position="2194"/>
        <end position="2306"/>
    </location>
</feature>
<dbReference type="NCBIfam" id="TIGR01965">
    <property type="entry name" value="VCBS_repeat"/>
    <property type="match status" value="2"/>
</dbReference>
<dbReference type="Gene3D" id="2.60.40.3440">
    <property type="match status" value="2"/>
</dbReference>
<feature type="domain" description="Cadherin-like" evidence="3">
    <location>
        <begin position="1713"/>
        <end position="1825"/>
    </location>
</feature>
<dbReference type="GO" id="GO:0005509">
    <property type="term" value="F:calcium ion binding"/>
    <property type="evidence" value="ECO:0007669"/>
    <property type="project" value="InterPro"/>
</dbReference>
<dbReference type="InterPro" id="IPR041690">
    <property type="entry name" value="Cadherin_5"/>
</dbReference>
<comment type="caution">
    <text evidence="4">The sequence shown here is derived from an EMBL/GenBank/DDBJ whole genome shotgun (WGS) entry which is preliminary data.</text>
</comment>
<dbReference type="InterPro" id="IPR013783">
    <property type="entry name" value="Ig-like_fold"/>
</dbReference>
<dbReference type="Pfam" id="PF00353">
    <property type="entry name" value="HemolysinCabind"/>
    <property type="match status" value="2"/>
</dbReference>
<dbReference type="InterPro" id="IPR011049">
    <property type="entry name" value="Serralysin-like_metalloprot_C"/>
</dbReference>
<feature type="compositionally biased region" description="Polar residues" evidence="1">
    <location>
        <begin position="2443"/>
        <end position="2453"/>
    </location>
</feature>
<dbReference type="Pfam" id="PF17803">
    <property type="entry name" value="Cadherin_4"/>
    <property type="match status" value="2"/>
</dbReference>
<dbReference type="PRINTS" id="PR00313">
    <property type="entry name" value="CABNDNGRPT"/>
</dbReference>
<dbReference type="SUPFAM" id="SSF51120">
    <property type="entry name" value="beta-Roll"/>
    <property type="match status" value="1"/>
</dbReference>
<dbReference type="InterPro" id="IPR013320">
    <property type="entry name" value="ConA-like_dom_sf"/>
</dbReference>
<feature type="domain" description="RapA2 cadherin-like" evidence="2">
    <location>
        <begin position="397"/>
        <end position="485"/>
    </location>
</feature>
<sequence length="3172" mass="313536">TITTGKGSLVLTGYNSSTGVVSYTYDPSVQSANSDVTDSITVAVTDALGATNNDSLDILITDSKPVATGDINNITEDAVPNTVTGNVITNDTVGADTNATPVTAGTFTNAAGYGTLVLNSNGTYTYTLNNSNAAVNGLGAGQSLTDSFTYTLTDGDGSTTTATLVITINGNTDGGPTVTIPDSNAGSAGDMTVAETATATANSFTVTAPAGLASITVGGTNVTLAQLNALGGTPITITTGKGSLVLTGYNSGTGVVSYTYDPAVQSANSDVTDSITVAVTDALGATNNDSLDILITDSKPVATGDINNITEDAVPNTVTGNVITNDTVGADTNATPVTAGTFTNAAGYGTLVLNSNGTYTYTLNNSNAAVNGLGAGQSLTDSFTYTLTDGDGSTTTATLVITINGQNDAPIDGDETNTVTEDTTLTVANNAAGDLLNNATDAEGHTLTIASYTIAGVAGTQAVGAPVLIAGVGTITINANGSYSFAPVANYTGAIPVITYTVTDGNGGTDTSTLTLSMTAVNDAPVDGDETNTVTEDTTLTVVDNAAGDLLNNATDVDGNALTIASFTIAGVAGTQAVGAPVLITGVGTITINANGSYSFAPAANYTGAIPVITYTVSDGNGGTDTSTLTLSMTAVNDAPVDGNETNTVTEDTTLTVADNAAGDLLNNATDVEGNALTVASYTIAGVAGTQAVGAPVVISGVGTITINANGSYSFAPVANYTGAIPVITYTVTDGNGGTDTSTLTLSMTAVNDTPVNTLPASYTTNEDTSLKLSGLSIADVDAGSSNVTVTLSVASGTLTAATAGSVTVSGSGSGTITLTGTVVNINTYLGTVANQPTFAPVANANGTVVLTMTTNDGGNTGTDPGLTGTATDERDIDTININVTAVNDAPVDGDETNTVTEDTTLTVADNAAGDLLNNATDADGNTLTIASYTIAGVAGTQAVGAPVLIAGVGTITINANGSYSFAPVANYTGAIPVITYTVSDGNGGTDTSTLTLSMTAVNDAPVDGDETNTVTEDTTLTVVDNAAGDLLNNATDADGNTLTIASYTIAGVAGTQAVGAPVLITGVGTITINANGSYSFAPVANYTGAIPVITYTVSDGNGGTDTSTLTLSMTAVNDAPVDGDETNTVTEDTTLTVADNAAGDLLNNATDVEGNALTVASYTIAGVAGTQAVGAPVVISGVGTITINANGSYSFAPVANYTGVIPVITYTVTDGNGGADTSTLTLSMTAVNDAPVDGDETNTVTEDTTLTVADNAAGDLLNNATDADGNTLTVASYTIAGVAGTQAVGAPVLIAGVGTITINANGSYSFAPVANYTGAIPVITYTVTDGNGGTDTSTLTLSMTAVNDAPVDGNETNTVTEDTTLTVADNAAGDLLNNATDVEGNVLTVASYTIAGVAGTQAVGAPVVISGVGTITINANGSYSFAPVANYTGAIPVITYTVTDGNGGTDTSTLTLSMTAVNDAPVDGDETNTVTEDTTLTVADNAAGDLLNNATDVDGNALTVASYTIAGVAGTQAVGAPVVISGVGTITINANGSYSFAPATNYTGAIPVITYTVSDGNGGTDTSTLTLSMTAVNDTPVNTLPSSYTTNEDTSLKLSGLSIADVDAGSSNVTVTLSVASGTLTAATAGSVTVSGSGSGTITLTGTVANINTYLGTVANQPTFAPVANANGTVVLTMTTNDGGNTGTDPGLTGTATDERDIDTININVTAVNDVPVDGDETNTVTEDTTLTVADNAAGDLLNNATDADGNTLTIASYTIAGVAGTQAVGAPVLIAGVGTITINANGSYSFAPVANYTGAIPVITYTVTDGNGGTDTSTLTLSMTAVNDAPVDGDETNTVTEDTTLTVVDNAAGDLLNNATDVEGNALTVASYTIAGVAGTQAVGAPVLIAGVGTITINANGSYSFAPVANYTGAIPVITYTVSDGNGGTDTSTLTLSMTAVNDAPVDGDETNTVTEDTTLTVADNAAGDLLNNATDVEGNALTVSSYTIAGVAGTQAVGAPVLIAGVGTITINANGSYSFAPATNYTGAIPVITYTVSDGNGGTDTSTLSLSMTAVNDTPVNTLPASYTTNEDTSLKLSGLSIADVDAGSSNVTVTLSVASGTLTAATAGSVTVSGSGSGTITLTGTVANINTYLGAVANQPTFAPVANANGTVVLTMTTNDGGNTGTDPGLTGTATDERDIDTININVTAVNDAPVDGDETNTVTEDTTLTVADNAAGDLLNNATDADGNTLTIASYTIAGVAGTQAVGAPVLIAGVGTITINANGSYSFAPVANYTGAIPVITYTVSDGNGGTDTSTLSLSMTAVNDTPVNTLPASYTTNEDTSLKLSGLSIADVDAGSSNVTVTLSVASGTLTAATAGSVTVSGSGSGTITLTGTVANINTYLGTVANQPTFAPVANANGTVVLTMTTNDGGNTGTDPGLTGTATDERDIDTININVTPVNDPTTIGGNKTGTGSEDGGAITGTLTATDADGLTDGTIYSVTANSTNGVASINAATGAWTYTPNKDYNGADSFTVTVTDDLGNTTTQVINVSTTSVVDIVNDTATTAKDTAILITSASLLANDSFEGTPTVTAVGGATNGTVSLSGGNITFTPTTNYTGPASFTYTVTSGGVTETATVNVTVNPITTLSVKDVQFWTFNEGSGTTTTNVYPTTDQVGTLTDGTAGGTNLTPTFTASGHEGAGMQFNGVWSNTSASRDGGYVALPTSVTDPLRGDGAGGGTGSLAFWIKTTQTGGTIGWNSPSVIGMENNGGTIDAQWGWLDSTGRIGFGMADDAGIMSTGAVNDNAWHHVAITHNFATGATEVWVDGVLNSTGTLQAGKVLPNKFLGFGVTHDDGATTNRYLNGTLDDIRIYNTVLTAAQIKAIYAVENNALGASAVIDNDGGFERFAVTASNFTQLTITGAPVGAVLSDGAGGHTATITSAGQVVDVTAWTHAELGVSGLGTNSAQLEIVATGSGPGNTVTQYVNVITDSTIFNGTAVANTLTGTAGSDFISGGAGADNLSGGAGDDRIFGGTENDTISGGAGKDVILGGQGSDNLTGGTEADTFKWSLNDNGTTAAPAVDTITDFATGTFASGGDRLDLRDLLVGENANTLDKFVHFNWDGTNTTVSISTTGAFTAGHTVGGSFADVTGNTVQQIVFSGVNLTSGFTNDLQVINDLIAKGKLITD</sequence>
<feature type="domain" description="Cadherin-like" evidence="3">
    <location>
        <begin position="1462"/>
        <end position="1574"/>
    </location>
</feature>
<dbReference type="Proteomes" id="UP000627446">
    <property type="component" value="Unassembled WGS sequence"/>
</dbReference>
<keyword evidence="5" id="KW-1185">Reference proteome</keyword>
<evidence type="ECO:0000259" key="3">
    <source>
        <dbReference type="Pfam" id="PF17892"/>
    </source>
</evidence>
<feature type="non-terminal residue" evidence="4">
    <location>
        <position position="1"/>
    </location>
</feature>
<feature type="domain" description="Cadherin-like" evidence="3">
    <location>
        <begin position="1347"/>
        <end position="1459"/>
    </location>
</feature>
<dbReference type="InterPro" id="IPR040853">
    <property type="entry name" value="RapA2_cadherin-like"/>
</dbReference>
<dbReference type="Pfam" id="PF17963">
    <property type="entry name" value="Big_9"/>
    <property type="match status" value="2"/>
</dbReference>
<evidence type="ECO:0000259" key="2">
    <source>
        <dbReference type="Pfam" id="PF17803"/>
    </source>
</evidence>
<dbReference type="NCBIfam" id="TIGR03661">
    <property type="entry name" value="T1SS_VCA0849"/>
    <property type="match status" value="1"/>
</dbReference>
<gene>
    <name evidence="4" type="ORF">H8K36_18815</name>
</gene>
<dbReference type="InterPro" id="IPR019960">
    <property type="entry name" value="T1SS_VCA0849"/>
</dbReference>
<evidence type="ECO:0000313" key="4">
    <source>
        <dbReference type="EMBL" id="MBC3883448.1"/>
    </source>
</evidence>
<evidence type="ECO:0000256" key="1">
    <source>
        <dbReference type="SAM" id="MobiDB-lite"/>
    </source>
</evidence>
<dbReference type="Pfam" id="PF17892">
    <property type="entry name" value="Cadherin_5"/>
    <property type="match status" value="13"/>
</dbReference>
<feature type="domain" description="Cadherin-like" evidence="3">
    <location>
        <begin position="1232"/>
        <end position="1344"/>
    </location>
</feature>
<reference evidence="4" key="1">
    <citation type="submission" date="2020-08" db="EMBL/GenBank/DDBJ databases">
        <title>Novel species isolated from subtropical streams in China.</title>
        <authorList>
            <person name="Lu H."/>
        </authorList>
    </citation>
    <scope>NUCLEOTIDE SEQUENCE</scope>
    <source>
        <strain evidence="4">LX22W</strain>
    </source>
</reference>
<feature type="domain" description="Cadherin-like" evidence="3">
    <location>
        <begin position="1828"/>
        <end position="1940"/>
    </location>
</feature>
<feature type="domain" description="RapA2 cadherin-like" evidence="2">
    <location>
        <begin position="293"/>
        <end position="361"/>
    </location>
</feature>
<dbReference type="SUPFAM" id="SSF49899">
    <property type="entry name" value="Concanavalin A-like lectins/glucanases"/>
    <property type="match status" value="1"/>
</dbReference>
<dbReference type="Gene3D" id="2.60.40.1200">
    <property type="match status" value="13"/>
</dbReference>
<name>A0A923HT03_9BURK</name>
<feature type="domain" description="Cadherin-like" evidence="3">
    <location>
        <begin position="887"/>
        <end position="999"/>
    </location>
</feature>
<feature type="domain" description="Cadherin-like" evidence="3">
    <location>
        <begin position="1943"/>
        <end position="2055"/>
    </location>
</feature>
<evidence type="ECO:0000313" key="5">
    <source>
        <dbReference type="Proteomes" id="UP000627446"/>
    </source>
</evidence>
<feature type="domain" description="Cadherin-like" evidence="3">
    <location>
        <begin position="1117"/>
        <end position="1229"/>
    </location>
</feature>
<dbReference type="PROSITE" id="PS00330">
    <property type="entry name" value="HEMOLYSIN_CALCIUM"/>
    <property type="match status" value="3"/>
</dbReference>
<dbReference type="Gene3D" id="2.60.40.10">
    <property type="entry name" value="Immunoglobulins"/>
    <property type="match status" value="2"/>
</dbReference>
<dbReference type="InterPro" id="IPR001343">
    <property type="entry name" value="Hemolysn_Ca-bd"/>
</dbReference>
<feature type="domain" description="Cadherin-like" evidence="3">
    <location>
        <begin position="521"/>
        <end position="633"/>
    </location>
</feature>
<feature type="domain" description="Cadherin-like" evidence="3">
    <location>
        <begin position="2548"/>
        <end position="2628"/>
    </location>
</feature>
<dbReference type="EMBL" id="JACOFZ010000017">
    <property type="protein sequence ID" value="MBC3883448.1"/>
    <property type="molecule type" value="Genomic_DNA"/>
</dbReference>
<feature type="domain" description="Cadherin-like" evidence="3">
    <location>
        <begin position="636"/>
        <end position="748"/>
    </location>
</feature>
<feature type="domain" description="Cadherin-like" evidence="3">
    <location>
        <begin position="1002"/>
        <end position="1114"/>
    </location>
</feature>
<feature type="region of interest" description="Disordered" evidence="1">
    <location>
        <begin position="2443"/>
        <end position="2463"/>
    </location>
</feature>
<accession>A0A923HT03</accession>
<dbReference type="InterPro" id="IPR018511">
    <property type="entry name" value="Hemolysin-typ_Ca-bd_CS"/>
</dbReference>
<dbReference type="NCBIfam" id="NF012211">
    <property type="entry name" value="tand_rpt_95"/>
    <property type="match status" value="15"/>
</dbReference>